<feature type="compositionally biased region" description="Polar residues" evidence="2">
    <location>
        <begin position="2300"/>
        <end position="2316"/>
    </location>
</feature>
<evidence type="ECO:0000256" key="1">
    <source>
        <dbReference type="SAM" id="Coils"/>
    </source>
</evidence>
<feature type="compositionally biased region" description="Polar residues" evidence="2">
    <location>
        <begin position="924"/>
        <end position="933"/>
    </location>
</feature>
<accession>A0A6P5ZFK1</accession>
<feature type="compositionally biased region" description="Basic and acidic residues" evidence="2">
    <location>
        <begin position="346"/>
        <end position="357"/>
    </location>
</feature>
<feature type="region of interest" description="Disordered" evidence="2">
    <location>
        <begin position="915"/>
        <end position="943"/>
    </location>
</feature>
<feature type="compositionally biased region" description="Polar residues" evidence="2">
    <location>
        <begin position="1443"/>
        <end position="1452"/>
    </location>
</feature>
<feature type="coiled-coil region" evidence="1">
    <location>
        <begin position="571"/>
        <end position="688"/>
    </location>
</feature>
<keyword evidence="1" id="KW-0175">Coiled coil</keyword>
<feature type="region of interest" description="Disordered" evidence="2">
    <location>
        <begin position="780"/>
        <end position="809"/>
    </location>
</feature>
<feature type="compositionally biased region" description="Polar residues" evidence="2">
    <location>
        <begin position="2459"/>
        <end position="2469"/>
    </location>
</feature>
<feature type="compositionally biased region" description="Polar residues" evidence="2">
    <location>
        <begin position="163"/>
        <end position="176"/>
    </location>
</feature>
<reference evidence="4" key="1">
    <citation type="submission" date="2025-08" db="UniProtKB">
        <authorList>
            <consortium name="RefSeq"/>
        </authorList>
    </citation>
    <scope>IDENTIFICATION</scope>
    <source>
        <tissue evidence="4">Fruit stalk</tissue>
    </source>
</reference>
<feature type="compositionally biased region" description="Low complexity" evidence="2">
    <location>
        <begin position="1001"/>
        <end position="1018"/>
    </location>
</feature>
<dbReference type="PANTHER" id="PTHR31780">
    <property type="entry name" value="STRESS RESPONSE PROTEIN NST1-RELATED"/>
    <property type="match status" value="1"/>
</dbReference>
<feature type="region of interest" description="Disordered" evidence="2">
    <location>
        <begin position="983"/>
        <end position="1026"/>
    </location>
</feature>
<evidence type="ECO:0000256" key="2">
    <source>
        <dbReference type="SAM" id="MobiDB-lite"/>
    </source>
</evidence>
<feature type="compositionally biased region" description="Polar residues" evidence="2">
    <location>
        <begin position="1060"/>
        <end position="1069"/>
    </location>
</feature>
<feature type="compositionally biased region" description="Polar residues" evidence="2">
    <location>
        <begin position="398"/>
        <end position="418"/>
    </location>
</feature>
<feature type="region of interest" description="Disordered" evidence="2">
    <location>
        <begin position="1053"/>
        <end position="1075"/>
    </location>
</feature>
<feature type="region of interest" description="Disordered" evidence="2">
    <location>
        <begin position="201"/>
        <end position="247"/>
    </location>
</feature>
<dbReference type="PANTHER" id="PTHR31780:SF10">
    <property type="entry name" value="LD36051P"/>
    <property type="match status" value="1"/>
</dbReference>
<feature type="region of interest" description="Disordered" evidence="2">
    <location>
        <begin position="1555"/>
        <end position="1578"/>
    </location>
</feature>
<feature type="compositionally biased region" description="Basic and acidic residues" evidence="2">
    <location>
        <begin position="462"/>
        <end position="477"/>
    </location>
</feature>
<feature type="compositionally biased region" description="Polar residues" evidence="2">
    <location>
        <begin position="2272"/>
        <end position="2293"/>
    </location>
</feature>
<feature type="region of interest" description="Disordered" evidence="2">
    <location>
        <begin position="1399"/>
        <end position="1463"/>
    </location>
</feature>
<feature type="compositionally biased region" description="Basic and acidic residues" evidence="2">
    <location>
        <begin position="1415"/>
        <end position="1429"/>
    </location>
</feature>
<dbReference type="Proteomes" id="UP000515121">
    <property type="component" value="Unplaced"/>
</dbReference>
<dbReference type="OrthoDB" id="1931055at2759"/>
<dbReference type="RefSeq" id="XP_022751277.1">
    <property type="nucleotide sequence ID" value="XM_022895542.1"/>
</dbReference>
<feature type="region of interest" description="Disordered" evidence="2">
    <location>
        <begin position="337"/>
        <end position="477"/>
    </location>
</feature>
<dbReference type="GeneID" id="111299986"/>
<sequence length="2469" mass="268910">MANSGVGNKFVSVNLNKSYGQQPSKHNYHSHHSGSYGSNRARPGAGVGGGGGMVVLSRPRSSQKVGSKLSVPPPLNLPSLRKEHERFDSLGPGGVPASGGISGSGPRPTSSGMGWTKPGTVALQEKEGFVGGGDLVNDGVDQGLNTGDGVSRGNVGVYMPPSARSSVAGPTSSVAASAQGFPPLDKATVLRREDFPSLQAALPIGSGAEKKQKDGLNQKQKQLAVEELSNEHRDGSRPSSVIDMRPQLQSGRIAVGNGLSENGDEGHVNGSRLLEQGRKQDEYFLGPLPLVRLNPRSDWADDERDTGQGFTDRGRDHGYSKSESYWDRDFDMPRASVLPQKPAHSLFDRWGQRDNETGRTASSEVTKLDPYGRDAKIPSREGREGNAWRASSPLPQEGISSQEIASDRNSIGSRPSSMNREKENKYIPSPFRDNAQDDNGKRDLGYGNGGRRAWNNTMDSFSSRESERNTREHYGNDQYNRYKADAFQNSSLSKPSFLLGGKGFPVNDPILNFGREKRPLSNGKPYLEDPFMKDFGATGFDGQDPFPGNLVGVIKRKKDMHKQTDFHDPVRESFEAEIERVQKRQEQERQRIIEEQERVLEQARRQEEERLLLAREQEEQQRRLEEEAREAAWRAEQERLEALQRAEEQRIAREEEKRRILLEEERRKQAAKQKLLELEERIAKRQAEAVKGGSNFSAGEDEKILGMAKERDVSKATDVGDWEDGERMVERITTSASSDSSGLNRPFEMTSRPHFSNASSAFSDRVKPFNSWRRDAFENGNSSAFNGQEIENDHHSPRRDGSIGGRQFPRKEFYGTLPYMSSRPYYRAGVPEPHTDDFGQPKGQRWNVAGDGNHYGRNAEIESEYHENLAENYGDVTWGQRSRGNFYPPYPERFYHNPEGDGLYSFGRSRYSVRQPRVLPPPSVSSMQKTSYRGGNEHPGPSTFLENEINYNHATIGGSGMERVYDSGHQDDLVQHVIIDTQPENTDNEAQKVNGNTARCDSQSSLSVSSPPDSPVHLSQDDLDESGDSTVLAAEEGKEVDLSGQGIEPLLLPTEAGKGNVQTASSSISAGDDEEWTVNNNEHLQEQVEYDENENEDGYQEEDEVHEGDDGNIDLTREFDEMHLEDKEPPDMMDHLVLGFNEGVEVSMPNDELERSSRKDSAYAITPISIGSLEEKVSFDDMHSDRNTLQSMDSPSQVSLNSSSRIFQESEKAMQDPVIQPNTAFQASTSSELMDPVDATGSTGVLAEHTLPYSVSMASHSSYGQSGMPTASSVPNQSEVPVKLQFGLFSGPSLIPSPVPAIQIGSIQMPLHLHPQGGPSLTHMQPSQPHLFQFGQLRYTSPISQRVLPLAPQSVSFVQPNVPANFSPNQNSEVPLSVQPSQDSSVHSIMKNEVSSLLDNQSGLPRPLDLSHGNLLKEESSTPTRESRKSVVTQHVHVEISNIGDNTSSKSGFPSEDQGHQNSVRRNLKALSSNQSELELQTVLAPSQSVSKEKDLSALRGQTYSNRGKKHVFKVKGSNTRSTFLASEASCQESTGYQRRARRPRTEFRIRENSDKKQSFRMVSSNHPNQVGLDEKLSANGRNTGFSLRNGVRKVVVVNKSKQIIESECSNSALCGSQEIDFGNRNEKGLGKESLMRTHNIPPSGEGNLKRNIEDDVDAPLQSGIVRVFEQPGIEAASGEDDFIEVRSKRQMLNDRREQREKEIKAKCRVAKPPRKPRTIPQNFTISASSNRNSASASGEVMNNVCSDFVATEGCNVGNSELSAGFGATIVCQPLAPVSTPATKSDAQADIRMQAVKSLQRSSLPVTSGGEPNLVSGFMFDSKNKVLDNVQTSLGSWGNSLINRQVMTLTQTQLDDAMKPVQFDICAPIGDHTGSVTDPSMPSSILLKDSSFSSAASPINSLLAGQKIQFGAVTSPTVLPPISRAISHGIGPPGPSRSDIQIPHNLSAAENDCTLFFGKEKHSSESCVLLEDCEAEAEAAASAVAVAAITSDEIVGNGTNTCTDSASDNKGFGGADIDVITTGDVGQHVASQSKVEESLSVSLPADLSVENPPISLWPPLRSPQNSSSQMISHFPGGPPSHFPFYEMNPMMGGPIFAFGPHEESSSTQSQCQKSNTPASGPLGTWQQCHSGVDSFYGPPTGFTGHFITPPGGIPGVQGPPHMVVYNHFAPVGQFGLSFMGTTYIPSGKQPDWKHNPASSAIGEGDVNNLNMEASHRNSTNMPAQIQHLAPGPGSPLLPMASPLAMFDVSPFQSTPDMSIQARWAHVPASPLPSVTPSMPSQQRTGVLPSQFSQGPPVDLSLTSNRFTESQTSTPSDSSRKFPVATDATVTQLPDELGLVEPSSSTIAAASAQHVSKSLSLTKIAGAGQIDVQNDGGIKSSGQSANPAFKAESYQQKNISSSQHYSDSSGYNHQRGSGALQKHSSGEWTYRRMGFQGRSQSMGGDKNFPASKMKQIYVAKQTNNGSSKSS</sequence>
<feature type="region of interest" description="Disordered" evidence="2">
    <location>
        <begin position="13"/>
        <end position="113"/>
    </location>
</feature>
<feature type="region of interest" description="Disordered" evidence="2">
    <location>
        <begin position="707"/>
        <end position="726"/>
    </location>
</feature>
<feature type="region of interest" description="Disordered" evidence="2">
    <location>
        <begin position="2370"/>
        <end position="2469"/>
    </location>
</feature>
<feature type="region of interest" description="Disordered" evidence="2">
    <location>
        <begin position="1088"/>
        <end position="1112"/>
    </location>
</feature>
<feature type="compositionally biased region" description="Basic and acidic residues" evidence="2">
    <location>
        <begin position="791"/>
        <end position="801"/>
    </location>
</feature>
<feature type="region of interest" description="Disordered" evidence="2">
    <location>
        <begin position="130"/>
        <end position="179"/>
    </location>
</feature>
<feature type="compositionally biased region" description="Basic and acidic residues" evidence="2">
    <location>
        <begin position="312"/>
        <end position="325"/>
    </location>
</feature>
<feature type="compositionally biased region" description="Basic and acidic residues" evidence="2">
    <location>
        <begin position="366"/>
        <end position="386"/>
    </location>
</feature>
<dbReference type="CDD" id="cd22249">
    <property type="entry name" value="UDM1_RNF168_RNF169-like"/>
    <property type="match status" value="1"/>
</dbReference>
<evidence type="ECO:0000313" key="3">
    <source>
        <dbReference type="Proteomes" id="UP000515121"/>
    </source>
</evidence>
<gene>
    <name evidence="4" type="primary">LOC111299986</name>
</gene>
<feature type="compositionally biased region" description="Low complexity" evidence="2">
    <location>
        <begin position="2399"/>
        <end position="2408"/>
    </location>
</feature>
<evidence type="ECO:0000313" key="4">
    <source>
        <dbReference type="RefSeq" id="XP_022751277.1"/>
    </source>
</evidence>
<feature type="region of interest" description="Disordered" evidence="2">
    <location>
        <begin position="2098"/>
        <end position="2123"/>
    </location>
</feature>
<feature type="region of interest" description="Disordered" evidence="2">
    <location>
        <begin position="294"/>
        <end position="325"/>
    </location>
</feature>
<feature type="compositionally biased region" description="Basic and acidic residues" evidence="2">
    <location>
        <begin position="434"/>
        <end position="444"/>
    </location>
</feature>
<protein>
    <submittedName>
        <fullName evidence="4">Uncharacterized protein LOC111299986 isoform X1</fullName>
    </submittedName>
</protein>
<feature type="compositionally biased region" description="Polar residues" evidence="2">
    <location>
        <begin position="991"/>
        <end position="1000"/>
    </location>
</feature>
<proteinExistence type="predicted"/>
<feature type="compositionally biased region" description="Polar residues" evidence="2">
    <location>
        <begin position="2105"/>
        <end position="2123"/>
    </location>
</feature>
<feature type="compositionally biased region" description="Polar residues" evidence="2">
    <location>
        <begin position="732"/>
        <end position="743"/>
    </location>
</feature>
<feature type="region of interest" description="Disordered" evidence="2">
    <location>
        <begin position="732"/>
        <end position="761"/>
    </location>
</feature>
<dbReference type="KEGG" id="dzi:111299986"/>
<feature type="region of interest" description="Disordered" evidence="2">
    <location>
        <begin position="1366"/>
        <end position="1386"/>
    </location>
</feature>
<feature type="region of interest" description="Disordered" evidence="2">
    <location>
        <begin position="2270"/>
        <end position="2323"/>
    </location>
</feature>
<name>A0A6P5ZFK1_DURZI</name>
<dbReference type="InterPro" id="IPR051195">
    <property type="entry name" value="Fungal_stress_NST1"/>
</dbReference>
<feature type="compositionally biased region" description="Polar residues" evidence="2">
    <location>
        <begin position="13"/>
        <end position="25"/>
    </location>
</feature>
<feature type="compositionally biased region" description="Gly residues" evidence="2">
    <location>
        <begin position="91"/>
        <end position="103"/>
    </location>
</feature>
<keyword evidence="3" id="KW-1185">Reference proteome</keyword>
<organism evidence="3 4">
    <name type="scientific">Durio zibethinus</name>
    <name type="common">Durian</name>
    <dbReference type="NCBI Taxonomy" id="66656"/>
    <lineage>
        <taxon>Eukaryota</taxon>
        <taxon>Viridiplantae</taxon>
        <taxon>Streptophyta</taxon>
        <taxon>Embryophyta</taxon>
        <taxon>Tracheophyta</taxon>
        <taxon>Spermatophyta</taxon>
        <taxon>Magnoliopsida</taxon>
        <taxon>eudicotyledons</taxon>
        <taxon>Gunneridae</taxon>
        <taxon>Pentapetalae</taxon>
        <taxon>rosids</taxon>
        <taxon>malvids</taxon>
        <taxon>Malvales</taxon>
        <taxon>Malvaceae</taxon>
        <taxon>Helicteroideae</taxon>
        <taxon>Durio</taxon>
    </lineage>
</organism>